<feature type="domain" description="DUF7730" evidence="1">
    <location>
        <begin position="23"/>
        <end position="129"/>
    </location>
</feature>
<organism evidence="2 3">
    <name type="scientific">Lophiotrema nucula</name>
    <dbReference type="NCBI Taxonomy" id="690887"/>
    <lineage>
        <taxon>Eukaryota</taxon>
        <taxon>Fungi</taxon>
        <taxon>Dikarya</taxon>
        <taxon>Ascomycota</taxon>
        <taxon>Pezizomycotina</taxon>
        <taxon>Dothideomycetes</taxon>
        <taxon>Pleosporomycetidae</taxon>
        <taxon>Pleosporales</taxon>
        <taxon>Lophiotremataceae</taxon>
        <taxon>Lophiotrema</taxon>
    </lineage>
</organism>
<evidence type="ECO:0000313" key="3">
    <source>
        <dbReference type="Proteomes" id="UP000799770"/>
    </source>
</evidence>
<evidence type="ECO:0000313" key="2">
    <source>
        <dbReference type="EMBL" id="KAF2118409.1"/>
    </source>
</evidence>
<dbReference type="OrthoDB" id="5413827at2759"/>
<dbReference type="PANTHER" id="PTHR38790">
    <property type="entry name" value="2EXR DOMAIN-CONTAINING PROTEIN-RELATED"/>
    <property type="match status" value="1"/>
</dbReference>
<dbReference type="AlphaFoldDB" id="A0A6A5ZG03"/>
<accession>A0A6A5ZG03</accession>
<keyword evidence="3" id="KW-1185">Reference proteome</keyword>
<proteinExistence type="predicted"/>
<name>A0A6A5ZG03_9PLEO</name>
<dbReference type="Proteomes" id="UP000799770">
    <property type="component" value="Unassembled WGS sequence"/>
</dbReference>
<gene>
    <name evidence="2" type="ORF">BDV96DRAFT_569855</name>
</gene>
<protein>
    <recommendedName>
        <fullName evidence="1">DUF7730 domain-containing protein</fullName>
    </recommendedName>
</protein>
<dbReference type="InterPro" id="IPR056632">
    <property type="entry name" value="DUF7730"/>
</dbReference>
<dbReference type="PANTHER" id="PTHR38790:SF4">
    <property type="entry name" value="2EXR DOMAIN-CONTAINING PROTEIN"/>
    <property type="match status" value="1"/>
</dbReference>
<dbReference type="EMBL" id="ML977317">
    <property type="protein sequence ID" value="KAF2118409.1"/>
    <property type="molecule type" value="Genomic_DNA"/>
</dbReference>
<dbReference type="Pfam" id="PF24864">
    <property type="entry name" value="DUF7730"/>
    <property type="match status" value="1"/>
</dbReference>
<reference evidence="2" key="1">
    <citation type="journal article" date="2020" name="Stud. Mycol.">
        <title>101 Dothideomycetes genomes: a test case for predicting lifestyles and emergence of pathogens.</title>
        <authorList>
            <person name="Haridas S."/>
            <person name="Albert R."/>
            <person name="Binder M."/>
            <person name="Bloem J."/>
            <person name="Labutti K."/>
            <person name="Salamov A."/>
            <person name="Andreopoulos B."/>
            <person name="Baker S."/>
            <person name="Barry K."/>
            <person name="Bills G."/>
            <person name="Bluhm B."/>
            <person name="Cannon C."/>
            <person name="Castanera R."/>
            <person name="Culley D."/>
            <person name="Daum C."/>
            <person name="Ezra D."/>
            <person name="Gonzalez J."/>
            <person name="Henrissat B."/>
            <person name="Kuo A."/>
            <person name="Liang C."/>
            <person name="Lipzen A."/>
            <person name="Lutzoni F."/>
            <person name="Magnuson J."/>
            <person name="Mondo S."/>
            <person name="Nolan M."/>
            <person name="Ohm R."/>
            <person name="Pangilinan J."/>
            <person name="Park H.-J."/>
            <person name="Ramirez L."/>
            <person name="Alfaro M."/>
            <person name="Sun H."/>
            <person name="Tritt A."/>
            <person name="Yoshinaga Y."/>
            <person name="Zwiers L.-H."/>
            <person name="Turgeon B."/>
            <person name="Goodwin S."/>
            <person name="Spatafora J."/>
            <person name="Crous P."/>
            <person name="Grigoriev I."/>
        </authorList>
    </citation>
    <scope>NUCLEOTIDE SEQUENCE</scope>
    <source>
        <strain evidence="2">CBS 627.86</strain>
    </source>
</reference>
<sequence length="246" mass="28762">MDQHEANITAKLERDQLTKKNSIQSPLLRLPAELKDEIFSYVFGGQTIYVEHTRSAISQRLAFVLQPPDFTVLRSWSYFLEPLLLCRHVYEEAKLHFYRHNIFVFRHEEALNVFLRERTQAQINAVSSLKPPALVYERIRDGMTFRNEAKTFKARFPNLKTVYLEEGWGQVRRPLYAAAGQMVGYARRLQNDSPEAMAERMQEVEGGTIKIVVEMKKKEESDAERVNNVIRQFEDGVIRWPQLSSR</sequence>
<evidence type="ECO:0000259" key="1">
    <source>
        <dbReference type="Pfam" id="PF24864"/>
    </source>
</evidence>